<evidence type="ECO:0000256" key="2">
    <source>
        <dbReference type="ARBA" id="ARBA00022555"/>
    </source>
</evidence>
<evidence type="ECO:0000256" key="4">
    <source>
        <dbReference type="ARBA" id="ARBA00022884"/>
    </source>
</evidence>
<feature type="site" description="Stabilizes the basic form of H active site to accept a proton" evidence="7">
    <location>
        <position position="96"/>
    </location>
</feature>
<evidence type="ECO:0000256" key="1">
    <source>
        <dbReference type="ARBA" id="ARBA00013260"/>
    </source>
</evidence>
<dbReference type="SUPFAM" id="SSF53178">
    <property type="entry name" value="Peptidyl-tRNA hydrolase-like"/>
    <property type="match status" value="1"/>
</dbReference>
<dbReference type="EMBL" id="JBAKFM010000001">
    <property type="protein sequence ID" value="MEX0468578.1"/>
    <property type="molecule type" value="Genomic_DNA"/>
</dbReference>
<accession>A0ABV3TBQ8</accession>
<proteinExistence type="inferred from homology"/>
<evidence type="ECO:0000313" key="11">
    <source>
        <dbReference type="Proteomes" id="UP001556709"/>
    </source>
</evidence>
<dbReference type="NCBIfam" id="TIGR00447">
    <property type="entry name" value="pth"/>
    <property type="match status" value="1"/>
</dbReference>
<dbReference type="InterPro" id="IPR001328">
    <property type="entry name" value="Pept_tRNA_hydro"/>
</dbReference>
<dbReference type="Pfam" id="PF01195">
    <property type="entry name" value="Pept_tRNA_hydro"/>
    <property type="match status" value="1"/>
</dbReference>
<comment type="subunit">
    <text evidence="7">Monomer.</text>
</comment>
<evidence type="ECO:0000256" key="8">
    <source>
        <dbReference type="RuleBase" id="RU000673"/>
    </source>
</evidence>
<evidence type="ECO:0000256" key="6">
    <source>
        <dbReference type="ARBA" id="ARBA00050038"/>
    </source>
</evidence>
<organism evidence="10 11">
    <name type="scientific">Spiribacter pallidus</name>
    <dbReference type="NCBI Taxonomy" id="1987936"/>
    <lineage>
        <taxon>Bacteria</taxon>
        <taxon>Pseudomonadati</taxon>
        <taxon>Pseudomonadota</taxon>
        <taxon>Gammaproteobacteria</taxon>
        <taxon>Chromatiales</taxon>
        <taxon>Ectothiorhodospiraceae</taxon>
        <taxon>Spiribacter</taxon>
    </lineage>
</organism>
<dbReference type="InterPro" id="IPR018171">
    <property type="entry name" value="Pept_tRNA_hydro_CS"/>
</dbReference>
<keyword evidence="4 7" id="KW-0694">RNA-binding</keyword>
<feature type="binding site" evidence="7">
    <location>
        <position position="69"/>
    </location>
    <ligand>
        <name>tRNA</name>
        <dbReference type="ChEBI" id="CHEBI:17843"/>
    </ligand>
</feature>
<dbReference type="GO" id="GO:0004045">
    <property type="term" value="F:peptidyl-tRNA hydrolase activity"/>
    <property type="evidence" value="ECO:0007669"/>
    <property type="project" value="UniProtKB-EC"/>
</dbReference>
<evidence type="ECO:0000313" key="10">
    <source>
        <dbReference type="EMBL" id="MEX0468578.1"/>
    </source>
</evidence>
<gene>
    <name evidence="7 10" type="primary">pth</name>
    <name evidence="10" type="ORF">V6X73_02350</name>
</gene>
<comment type="function">
    <text evidence="7">Catalyzes the release of premature peptidyl moieties from peptidyl-tRNA molecules trapped in stalled 50S ribosomal subunits, and thus maintains levels of free tRNAs and 50S ribosomes.</text>
</comment>
<dbReference type="HAMAP" id="MF_00083">
    <property type="entry name" value="Pept_tRNA_hydro_bact"/>
    <property type="match status" value="1"/>
</dbReference>
<keyword evidence="11" id="KW-1185">Reference proteome</keyword>
<dbReference type="PROSITE" id="PS01196">
    <property type="entry name" value="PEPT_TRNA_HYDROL_2"/>
    <property type="match status" value="1"/>
</dbReference>
<comment type="subcellular location">
    <subcellularLocation>
        <location evidence="7">Cytoplasm</location>
    </subcellularLocation>
</comment>
<comment type="similarity">
    <text evidence="5 7 9">Belongs to the PTH family.</text>
</comment>
<feature type="binding site" evidence="7">
    <location>
        <position position="18"/>
    </location>
    <ligand>
        <name>tRNA</name>
        <dbReference type="ChEBI" id="CHEBI:17843"/>
    </ligand>
</feature>
<reference evidence="10 11" key="1">
    <citation type="submission" date="2024-02" db="EMBL/GenBank/DDBJ databases">
        <title>New especies of Spiribacter isolated from saline water.</title>
        <authorList>
            <person name="Leon M.J."/>
            <person name="De La Haba R."/>
            <person name="Sanchez-Porro C."/>
            <person name="Ventosa A."/>
        </authorList>
    </citation>
    <scope>NUCLEOTIDE SEQUENCE [LARGE SCALE GENOMIC DNA]</scope>
    <source>
        <strain evidence="11">ag22IC6-390</strain>
    </source>
</reference>
<dbReference type="Proteomes" id="UP001556709">
    <property type="component" value="Unassembled WGS sequence"/>
</dbReference>
<feature type="binding site" evidence="7">
    <location>
        <position position="117"/>
    </location>
    <ligand>
        <name>tRNA</name>
        <dbReference type="ChEBI" id="CHEBI:17843"/>
    </ligand>
</feature>
<dbReference type="PANTHER" id="PTHR17224:SF1">
    <property type="entry name" value="PEPTIDYL-TRNA HYDROLASE"/>
    <property type="match status" value="1"/>
</dbReference>
<feature type="active site" description="Proton acceptor" evidence="7">
    <location>
        <position position="23"/>
    </location>
</feature>
<evidence type="ECO:0000256" key="9">
    <source>
        <dbReference type="RuleBase" id="RU004320"/>
    </source>
</evidence>
<keyword evidence="7" id="KW-0963">Cytoplasm</keyword>
<dbReference type="EC" id="3.1.1.29" evidence="1 7"/>
<dbReference type="RefSeq" id="WP_367957921.1">
    <property type="nucleotide sequence ID" value="NZ_JBAKFK010000001.1"/>
</dbReference>
<comment type="function">
    <text evidence="7">Hydrolyzes ribosome-free peptidyl-tRNAs (with 1 or more amino acids incorporated), which drop off the ribosome during protein synthesis, or as a result of ribosome stalling.</text>
</comment>
<evidence type="ECO:0000256" key="5">
    <source>
        <dbReference type="ARBA" id="ARBA00038063"/>
    </source>
</evidence>
<feature type="binding site" evidence="7">
    <location>
        <position position="71"/>
    </location>
    <ligand>
        <name>tRNA</name>
        <dbReference type="ChEBI" id="CHEBI:17843"/>
    </ligand>
</feature>
<dbReference type="PROSITE" id="PS01195">
    <property type="entry name" value="PEPT_TRNA_HYDROL_1"/>
    <property type="match status" value="1"/>
</dbReference>
<comment type="caution">
    <text evidence="10">The sequence shown here is derived from an EMBL/GenBank/DDBJ whole genome shotgun (WGS) entry which is preliminary data.</text>
</comment>
<keyword evidence="3 7" id="KW-0378">Hydrolase</keyword>
<evidence type="ECO:0000256" key="3">
    <source>
        <dbReference type="ARBA" id="ARBA00022801"/>
    </source>
</evidence>
<feature type="site" description="Discriminates between blocked and unblocked aminoacyl-tRNA" evidence="7">
    <location>
        <position position="13"/>
    </location>
</feature>
<dbReference type="CDD" id="cd00462">
    <property type="entry name" value="PTH"/>
    <property type="match status" value="1"/>
</dbReference>
<sequence>MATPFHLIVGLGNPGPNYAATRHNAGFWLVEALADREGLGLSADRKCHGKTARWRREGVDVHLLCPTTYINHSGRAVSACARFHRIDPGAILVVHDEIDLPAGSVRLKRGGGHGGHNGLRDIIAALGSRDFARIRIGVGHPGASREVIRYVLNGPSKAERAAIDAGIDELLGLLPALASGDWDRAQQLLHTQPRGD</sequence>
<dbReference type="PANTHER" id="PTHR17224">
    <property type="entry name" value="PEPTIDYL-TRNA HYDROLASE"/>
    <property type="match status" value="1"/>
</dbReference>
<evidence type="ECO:0000256" key="7">
    <source>
        <dbReference type="HAMAP-Rule" id="MF_00083"/>
    </source>
</evidence>
<comment type="catalytic activity">
    <reaction evidence="7 8">
        <text>an N-acyl-L-alpha-aminoacyl-tRNA + H2O = an N-acyl-L-amino acid + a tRNA + H(+)</text>
        <dbReference type="Rhea" id="RHEA:54448"/>
        <dbReference type="Rhea" id="RHEA-COMP:10123"/>
        <dbReference type="Rhea" id="RHEA-COMP:13883"/>
        <dbReference type="ChEBI" id="CHEBI:15377"/>
        <dbReference type="ChEBI" id="CHEBI:15378"/>
        <dbReference type="ChEBI" id="CHEBI:59874"/>
        <dbReference type="ChEBI" id="CHEBI:78442"/>
        <dbReference type="ChEBI" id="CHEBI:138191"/>
        <dbReference type="EC" id="3.1.1.29"/>
    </reaction>
</comment>
<name>A0ABV3TBQ8_9GAMM</name>
<protein>
    <recommendedName>
        <fullName evidence="6 7">Peptidyl-tRNA hydrolase</fullName>
        <shortName evidence="7">Pth</shortName>
        <ecNumber evidence="1 7">3.1.1.29</ecNumber>
    </recommendedName>
</protein>
<dbReference type="Gene3D" id="3.40.50.1470">
    <property type="entry name" value="Peptidyl-tRNA hydrolase"/>
    <property type="match status" value="1"/>
</dbReference>
<dbReference type="InterPro" id="IPR036416">
    <property type="entry name" value="Pept_tRNA_hydro_sf"/>
</dbReference>
<keyword evidence="2 7" id="KW-0820">tRNA-binding</keyword>